<dbReference type="InterPro" id="IPR052220">
    <property type="entry name" value="METTL25"/>
</dbReference>
<name>A0A9W8WV72_9PLEO</name>
<dbReference type="AlphaFoldDB" id="A0A9W8WV72"/>
<feature type="compositionally biased region" description="Basic and acidic residues" evidence="1">
    <location>
        <begin position="357"/>
        <end position="369"/>
    </location>
</feature>
<proteinExistence type="predicted"/>
<evidence type="ECO:0000259" key="2">
    <source>
        <dbReference type="Pfam" id="PF13679"/>
    </source>
</evidence>
<feature type="domain" description="Methyltransferase" evidence="2">
    <location>
        <begin position="343"/>
        <end position="480"/>
    </location>
</feature>
<dbReference type="PANTHER" id="PTHR12496:SF0">
    <property type="entry name" value="METHYLTRANSFERASE DOMAIN-CONTAINING PROTEIN"/>
    <property type="match status" value="1"/>
</dbReference>
<feature type="compositionally biased region" description="Polar residues" evidence="1">
    <location>
        <begin position="299"/>
        <end position="312"/>
    </location>
</feature>
<organism evidence="3 4">
    <name type="scientific">Didymella glomerata</name>
    <dbReference type="NCBI Taxonomy" id="749621"/>
    <lineage>
        <taxon>Eukaryota</taxon>
        <taxon>Fungi</taxon>
        <taxon>Dikarya</taxon>
        <taxon>Ascomycota</taxon>
        <taxon>Pezizomycotina</taxon>
        <taxon>Dothideomycetes</taxon>
        <taxon>Pleosporomycetidae</taxon>
        <taxon>Pleosporales</taxon>
        <taxon>Pleosporineae</taxon>
        <taxon>Didymellaceae</taxon>
        <taxon>Didymella</taxon>
    </lineage>
</organism>
<evidence type="ECO:0000313" key="3">
    <source>
        <dbReference type="EMBL" id="KAJ4333433.1"/>
    </source>
</evidence>
<dbReference type="Pfam" id="PF13679">
    <property type="entry name" value="Methyltransf_32"/>
    <property type="match status" value="2"/>
</dbReference>
<feature type="region of interest" description="Disordered" evidence="1">
    <location>
        <begin position="610"/>
        <end position="629"/>
    </location>
</feature>
<sequence>MPTSQRKETPQSLSCGREVTDHTDNQNRHYQGEDTDDIMGPDQPLPLSAEFNNAEEYVESLLNFSTSSWLLQTLCGGVHVLDFYTRSPDLYSTILSLSWRDWFKSRDIMDILDLLMREDLAQFDDGTQSWRNGPAPPEDLIRYIKDVRKHLLARDFPPAGSAPQPEKASLARHITMGMKVKKVHEVDNFARYLDNLTSEIASSGKEPITHLVDFGSGQNYLGRALAAQPYSKHIVAVESRPHNIEGAKNMDVLAKLVEKPLVMRNKKEYRALTGKGKKKKPKDPQANASLDRVEAEQAPETSDSGISTNASIPTPEKLEEPAVSAPVTSNVRCADDDCTVEHSQTPQQESSATNSTVERDSKGSFVRETKTNTTNLQIYSEGHGSVQYVEHIIKDGDLRPVIDQVLDPSHIPEDKVTTATATTEVPSDLAAVPKPKKVNAMVMSLHSCGNLVHYGLRSLLLSPEISAVAMVGCCYNLVTERLGPPTYKLPTLRPNHPRLEATANAFDPQGFPMSEKLATYPIPAPPTVNTSSPDATFDPSDAKGVRLNITARMMAVQAPFNWGAEDSETFFSRHFYRALLQRIFLDRGIVSAPVDATNFPGAVSANGHTSHVNWTPPGGRGPGLSSDGSSTPLTIGTLRKFAYRDFVSYVRAAEGKLSQPNDFCKVDPEFIKSRMEGLTDDDIRDYETRFAERKKELSVMWSLMAFSAGVVEAVIVVDRWLWLKEQKEVEHAWVEPVFEYKHSPRNLVVVGIKK</sequence>
<reference evidence="3" key="1">
    <citation type="submission" date="2022-10" db="EMBL/GenBank/DDBJ databases">
        <title>Tapping the CABI collections for fungal endophytes: first genome assemblies for Collariella, Neodidymelliopsis, Ascochyta clinopodiicola, Didymella pomorum, Didymosphaeria variabile, Neocosmospora piperis and Neocucurbitaria cava.</title>
        <authorList>
            <person name="Hill R."/>
        </authorList>
    </citation>
    <scope>NUCLEOTIDE SEQUENCE</scope>
    <source>
        <strain evidence="3">IMI 360193</strain>
    </source>
</reference>
<keyword evidence="4" id="KW-1185">Reference proteome</keyword>
<feature type="compositionally biased region" description="Polar residues" evidence="1">
    <location>
        <begin position="341"/>
        <end position="356"/>
    </location>
</feature>
<feature type="region of interest" description="Disordered" evidence="1">
    <location>
        <begin position="269"/>
        <end position="369"/>
    </location>
</feature>
<dbReference type="Proteomes" id="UP001140562">
    <property type="component" value="Unassembled WGS sequence"/>
</dbReference>
<gene>
    <name evidence="3" type="ORF">N0V87_007629</name>
</gene>
<accession>A0A9W8WV72</accession>
<evidence type="ECO:0000256" key="1">
    <source>
        <dbReference type="SAM" id="MobiDB-lite"/>
    </source>
</evidence>
<protein>
    <recommendedName>
        <fullName evidence="2">Methyltransferase domain-containing protein</fullName>
    </recommendedName>
</protein>
<comment type="caution">
    <text evidence="3">The sequence shown here is derived from an EMBL/GenBank/DDBJ whole genome shotgun (WGS) entry which is preliminary data.</text>
</comment>
<feature type="compositionally biased region" description="Basic and acidic residues" evidence="1">
    <location>
        <begin position="18"/>
        <end position="32"/>
    </location>
</feature>
<evidence type="ECO:0000313" key="4">
    <source>
        <dbReference type="Proteomes" id="UP001140562"/>
    </source>
</evidence>
<feature type="domain" description="Methyltransferase" evidence="2">
    <location>
        <begin position="181"/>
        <end position="264"/>
    </location>
</feature>
<feature type="region of interest" description="Disordered" evidence="1">
    <location>
        <begin position="1"/>
        <end position="45"/>
    </location>
</feature>
<dbReference type="OrthoDB" id="10258156at2759"/>
<dbReference type="EMBL" id="JAPEUV010000095">
    <property type="protein sequence ID" value="KAJ4333433.1"/>
    <property type="molecule type" value="Genomic_DNA"/>
</dbReference>
<dbReference type="InterPro" id="IPR025714">
    <property type="entry name" value="Methyltranfer_dom"/>
</dbReference>
<dbReference type="PANTHER" id="PTHR12496">
    <property type="entry name" value="CGI-41 METHYLTRANSFERASE"/>
    <property type="match status" value="1"/>
</dbReference>